<evidence type="ECO:0000256" key="7">
    <source>
        <dbReference type="SAM" id="Phobius"/>
    </source>
</evidence>
<keyword evidence="2" id="KW-1003">Cell membrane</keyword>
<dbReference type="Pfam" id="PF12704">
    <property type="entry name" value="MacB_PCD"/>
    <property type="match status" value="1"/>
</dbReference>
<dbReference type="HOGENOM" id="CLU_054551_0_0_10"/>
<keyword evidence="4 7" id="KW-1133">Transmembrane helix</keyword>
<comment type="caution">
    <text evidence="10">The sequence shown here is derived from an EMBL/GenBank/DDBJ whole genome shotgun (WGS) entry which is preliminary data.</text>
</comment>
<evidence type="ECO:0000259" key="8">
    <source>
        <dbReference type="Pfam" id="PF02687"/>
    </source>
</evidence>
<keyword evidence="11" id="KW-1185">Reference proteome</keyword>
<evidence type="ECO:0000259" key="9">
    <source>
        <dbReference type="Pfam" id="PF12704"/>
    </source>
</evidence>
<feature type="domain" description="MacB-like periplasmic core" evidence="9">
    <location>
        <begin position="38"/>
        <end position="201"/>
    </location>
</feature>
<feature type="transmembrane region" description="Helical" evidence="7">
    <location>
        <begin position="379"/>
        <end position="403"/>
    </location>
</feature>
<dbReference type="GO" id="GO:0005886">
    <property type="term" value="C:plasma membrane"/>
    <property type="evidence" value="ECO:0007669"/>
    <property type="project" value="UniProtKB-SubCell"/>
</dbReference>
<evidence type="ECO:0000313" key="11">
    <source>
        <dbReference type="Proteomes" id="UP000033035"/>
    </source>
</evidence>
<evidence type="ECO:0000313" key="10">
    <source>
        <dbReference type="EMBL" id="KKB59604.1"/>
    </source>
</evidence>
<reference evidence="10 11" key="1">
    <citation type="submission" date="2013-04" db="EMBL/GenBank/DDBJ databases">
        <title>The Genome Sequence of Parabacteroides gordonii DSM 23371.</title>
        <authorList>
            <consortium name="The Broad Institute Genomics Platform"/>
            <person name="Earl A."/>
            <person name="Ward D."/>
            <person name="Feldgarden M."/>
            <person name="Gevers D."/>
            <person name="Martens E."/>
            <person name="Sakamoto M."/>
            <person name="Benno Y."/>
            <person name="Suzuki N."/>
            <person name="Matsunaga N."/>
            <person name="Koshihara K."/>
            <person name="Seki M."/>
            <person name="Komiya H."/>
            <person name="Walker B."/>
            <person name="Young S."/>
            <person name="Zeng Q."/>
            <person name="Gargeya S."/>
            <person name="Fitzgerald M."/>
            <person name="Haas B."/>
            <person name="Abouelleil A."/>
            <person name="Allen A.W."/>
            <person name="Alvarado L."/>
            <person name="Arachchi H.M."/>
            <person name="Berlin A.M."/>
            <person name="Chapman S.B."/>
            <person name="Gainer-Dewar J."/>
            <person name="Goldberg J."/>
            <person name="Griggs A."/>
            <person name="Gujja S."/>
            <person name="Hansen M."/>
            <person name="Howarth C."/>
            <person name="Imamovic A."/>
            <person name="Ireland A."/>
            <person name="Larimer J."/>
            <person name="McCowan C."/>
            <person name="Murphy C."/>
            <person name="Pearson M."/>
            <person name="Poon T.W."/>
            <person name="Priest M."/>
            <person name="Roberts A."/>
            <person name="Saif S."/>
            <person name="Shea T."/>
            <person name="Sisk P."/>
            <person name="Sykes S."/>
            <person name="Wortman J."/>
            <person name="Nusbaum C."/>
            <person name="Birren B."/>
        </authorList>
    </citation>
    <scope>NUCLEOTIDE SEQUENCE [LARGE SCALE GENOMIC DNA]</scope>
    <source>
        <strain evidence="10 11">MS-1</strain>
    </source>
</reference>
<sequence>MLKHILKLIWTQRRNNVWVFIELLLVFVLLWRSLDSLLMQGITAFQPEGISVENVYKVTLALRPSTSSSYITYEQGSNEPGTNLMRIVDRLREHPDVESVALSDTYSLPFTHSNNNRSLFNDSIGKQALIYTITPDYFRVFDIHTADGQSPERLAKQLPEGLIITQTLATNIFGDEEAVGRKVTYEKGDSTFRYVSAVTAPLKKKGVDQPKNAMFEYLKESSIYRSDEQRVMSFAICFRTRPGVEGSADYADRFKKQMKQPLSAGNFWLADVQYYSDIRTGFLDNSMEMNGRRLTLAINLFFLVNVFLAVIGTFWFRISRRRGELGLRMAVGSTRRELHRLVIGEGLLILTLVVFPALLLCFNLAYLDFLSTDVMPVTVLRLLVVSLLTWGILAATIMLAVWYPARKAARLEPAEALHYE</sequence>
<feature type="transmembrane region" description="Helical" evidence="7">
    <location>
        <begin position="16"/>
        <end position="34"/>
    </location>
</feature>
<feature type="domain" description="ABC3 transporter permease C-terminal" evidence="8">
    <location>
        <begin position="298"/>
        <end position="413"/>
    </location>
</feature>
<gene>
    <name evidence="10" type="ORF">HMPREF1536_00585</name>
</gene>
<proteinExistence type="inferred from homology"/>
<evidence type="ECO:0000256" key="5">
    <source>
        <dbReference type="ARBA" id="ARBA00023136"/>
    </source>
</evidence>
<dbReference type="EMBL" id="AQHW01000003">
    <property type="protein sequence ID" value="KKB59604.1"/>
    <property type="molecule type" value="Genomic_DNA"/>
</dbReference>
<dbReference type="PANTHER" id="PTHR30572">
    <property type="entry name" value="MEMBRANE COMPONENT OF TRANSPORTER-RELATED"/>
    <property type="match status" value="1"/>
</dbReference>
<keyword evidence="3 7" id="KW-0812">Transmembrane</keyword>
<evidence type="ECO:0000256" key="4">
    <source>
        <dbReference type="ARBA" id="ARBA00022989"/>
    </source>
</evidence>
<evidence type="ECO:0000256" key="2">
    <source>
        <dbReference type="ARBA" id="ARBA00022475"/>
    </source>
</evidence>
<comment type="subcellular location">
    <subcellularLocation>
        <location evidence="1">Cell membrane</location>
        <topology evidence="1">Multi-pass membrane protein</topology>
    </subcellularLocation>
</comment>
<dbReference type="Pfam" id="PF02687">
    <property type="entry name" value="FtsX"/>
    <property type="match status" value="1"/>
</dbReference>
<evidence type="ECO:0008006" key="12">
    <source>
        <dbReference type="Google" id="ProtNLM"/>
    </source>
</evidence>
<dbReference type="InterPro" id="IPR025857">
    <property type="entry name" value="MacB_PCD"/>
</dbReference>
<dbReference type="PANTHER" id="PTHR30572:SF4">
    <property type="entry name" value="ABC TRANSPORTER PERMEASE YTRF"/>
    <property type="match status" value="1"/>
</dbReference>
<dbReference type="AlphaFoldDB" id="A0A0F5JPH9"/>
<keyword evidence="5 7" id="KW-0472">Membrane</keyword>
<comment type="similarity">
    <text evidence="6">Belongs to the ABC-4 integral membrane protein family.</text>
</comment>
<evidence type="ECO:0000256" key="1">
    <source>
        <dbReference type="ARBA" id="ARBA00004651"/>
    </source>
</evidence>
<protein>
    <recommendedName>
        <fullName evidence="12">ABC3 transporter permease protein domain-containing protein</fullName>
    </recommendedName>
</protein>
<evidence type="ECO:0000256" key="3">
    <source>
        <dbReference type="ARBA" id="ARBA00022692"/>
    </source>
</evidence>
<feature type="transmembrane region" description="Helical" evidence="7">
    <location>
        <begin position="296"/>
        <end position="318"/>
    </location>
</feature>
<evidence type="ECO:0000256" key="6">
    <source>
        <dbReference type="ARBA" id="ARBA00038076"/>
    </source>
</evidence>
<accession>A0A0F5JPH9</accession>
<dbReference type="Proteomes" id="UP000033035">
    <property type="component" value="Unassembled WGS sequence"/>
</dbReference>
<dbReference type="RefSeq" id="WP_028727875.1">
    <property type="nucleotide sequence ID" value="NZ_AUAE01000019.1"/>
</dbReference>
<organism evidence="10 11">
    <name type="scientific">Parabacteroides gordonii MS-1 = DSM 23371</name>
    <dbReference type="NCBI Taxonomy" id="1203610"/>
    <lineage>
        <taxon>Bacteria</taxon>
        <taxon>Pseudomonadati</taxon>
        <taxon>Bacteroidota</taxon>
        <taxon>Bacteroidia</taxon>
        <taxon>Bacteroidales</taxon>
        <taxon>Tannerellaceae</taxon>
        <taxon>Parabacteroides</taxon>
    </lineage>
</organism>
<dbReference type="GO" id="GO:0022857">
    <property type="term" value="F:transmembrane transporter activity"/>
    <property type="evidence" value="ECO:0007669"/>
    <property type="project" value="TreeGrafter"/>
</dbReference>
<dbReference type="InterPro" id="IPR050250">
    <property type="entry name" value="Macrolide_Exporter_MacB"/>
</dbReference>
<feature type="transmembrane region" description="Helical" evidence="7">
    <location>
        <begin position="338"/>
        <end position="367"/>
    </location>
</feature>
<dbReference type="InterPro" id="IPR003838">
    <property type="entry name" value="ABC3_permease_C"/>
</dbReference>
<dbReference type="PATRIC" id="fig|1203610.3.peg.603"/>
<name>A0A0F5JPH9_9BACT</name>
<dbReference type="STRING" id="1203610.HMPREF1536_00585"/>